<feature type="domain" description="FHA" evidence="1">
    <location>
        <begin position="73"/>
        <end position="123"/>
    </location>
</feature>
<dbReference type="SMART" id="SM00240">
    <property type="entry name" value="FHA"/>
    <property type="match status" value="1"/>
</dbReference>
<dbReference type="RefSeq" id="WP_125671890.1">
    <property type="nucleotide sequence ID" value="NZ_RCOS01000114.1"/>
</dbReference>
<accession>A0A3R9RM39</accession>
<evidence type="ECO:0000313" key="3">
    <source>
        <dbReference type="Proteomes" id="UP000277582"/>
    </source>
</evidence>
<gene>
    <name evidence="2" type="ORF">D6D85_10305</name>
</gene>
<dbReference type="Pfam" id="PF00498">
    <property type="entry name" value="FHA"/>
    <property type="match status" value="1"/>
</dbReference>
<name>A0A3R9RM39_9CREN</name>
<organism evidence="2 3">
    <name type="scientific">Candidatus Methanodesulfokora washburnensis</name>
    <dbReference type="NCBI Taxonomy" id="2478471"/>
    <lineage>
        <taxon>Archaea</taxon>
        <taxon>Thermoproteota</taxon>
        <taxon>Candidatus Korarchaeia</taxon>
        <taxon>Candidatus Korarchaeia incertae sedis</taxon>
        <taxon>Candidatus Methanodesulfokora</taxon>
    </lineage>
</organism>
<protein>
    <submittedName>
        <fullName evidence="2">FHA domain-containing protein</fullName>
    </submittedName>
</protein>
<dbReference type="Gene3D" id="2.60.200.20">
    <property type="match status" value="1"/>
</dbReference>
<dbReference type="OrthoDB" id="25462at2157"/>
<comment type="caution">
    <text evidence="2">The sequence shown here is derived from an EMBL/GenBank/DDBJ whole genome shotgun (WGS) entry which is preliminary data.</text>
</comment>
<evidence type="ECO:0000313" key="2">
    <source>
        <dbReference type="EMBL" id="RSN73473.1"/>
    </source>
</evidence>
<dbReference type="InterPro" id="IPR008984">
    <property type="entry name" value="SMAD_FHA_dom_sf"/>
</dbReference>
<proteinExistence type="predicted"/>
<dbReference type="Proteomes" id="UP000277582">
    <property type="component" value="Unassembled WGS sequence"/>
</dbReference>
<dbReference type="EMBL" id="RCOS01000114">
    <property type="protein sequence ID" value="RSN73473.1"/>
    <property type="molecule type" value="Genomic_DNA"/>
</dbReference>
<dbReference type="AlphaFoldDB" id="A0A3R9RM39"/>
<dbReference type="InterPro" id="IPR000253">
    <property type="entry name" value="FHA_dom"/>
</dbReference>
<evidence type="ECO:0000259" key="1">
    <source>
        <dbReference type="PROSITE" id="PS50006"/>
    </source>
</evidence>
<dbReference type="PROSITE" id="PS50006">
    <property type="entry name" value="FHA_DOMAIN"/>
    <property type="match status" value="1"/>
</dbReference>
<sequence length="154" mass="16884">MTKVKCPVCGEEFEYDPNDPYCPKCGSVVPTPSAAPPTPSAAPPAVKKAVVYTIMNDGKKTKVAEIYEGGSELVLGRKDLANYAWRDPDTISRVHLKVKFENGKFLVRDDQSTNGTYIDGKDIRSQGYIEVQAGKEIILVNPQKPVVKLTIEQA</sequence>
<reference evidence="2 3" key="1">
    <citation type="submission" date="2018-10" db="EMBL/GenBank/DDBJ databases">
        <title>Co-occurring genomic capacity for anaerobic methane metabolism and dissimilatory sulfite reduction discovered in the Korarchaeota.</title>
        <authorList>
            <person name="Mckay L.J."/>
            <person name="Dlakic M."/>
            <person name="Fields M.W."/>
            <person name="Delmont T.O."/>
            <person name="Eren A.M."/>
            <person name="Jay Z.J."/>
            <person name="Klingelsmith K.B."/>
            <person name="Rusch D.B."/>
            <person name="Inskeep W.P."/>
        </authorList>
    </citation>
    <scope>NUCLEOTIDE SEQUENCE [LARGE SCALE GENOMIC DNA]</scope>
    <source>
        <strain evidence="2 3">MDKW</strain>
    </source>
</reference>
<dbReference type="SUPFAM" id="SSF49879">
    <property type="entry name" value="SMAD/FHA domain"/>
    <property type="match status" value="1"/>
</dbReference>
<keyword evidence="3" id="KW-1185">Reference proteome</keyword>